<feature type="compositionally biased region" description="Low complexity" evidence="1">
    <location>
        <begin position="1"/>
        <end position="21"/>
    </location>
</feature>
<protein>
    <recommendedName>
        <fullName evidence="5">Transmembrane protein</fullName>
    </recommendedName>
</protein>
<gene>
    <name evidence="3" type="ORF">LMG23994_02944</name>
</gene>
<dbReference type="Proteomes" id="UP000701702">
    <property type="component" value="Unassembled WGS sequence"/>
</dbReference>
<evidence type="ECO:0000313" key="3">
    <source>
        <dbReference type="EMBL" id="CAG9174738.1"/>
    </source>
</evidence>
<keyword evidence="2" id="KW-0812">Transmembrane</keyword>
<feature type="transmembrane region" description="Helical" evidence="2">
    <location>
        <begin position="82"/>
        <end position="102"/>
    </location>
</feature>
<feature type="transmembrane region" description="Helical" evidence="2">
    <location>
        <begin position="162"/>
        <end position="183"/>
    </location>
</feature>
<reference evidence="3 4" key="1">
    <citation type="submission" date="2021-08" db="EMBL/GenBank/DDBJ databases">
        <authorList>
            <person name="Peeters C."/>
        </authorList>
    </citation>
    <scope>NUCLEOTIDE SEQUENCE [LARGE SCALE GENOMIC DNA]</scope>
    <source>
        <strain evidence="3 4">LMG 23994</strain>
    </source>
</reference>
<organism evidence="3 4">
    <name type="scientific">Cupriavidus pinatubonensis</name>
    <dbReference type="NCBI Taxonomy" id="248026"/>
    <lineage>
        <taxon>Bacteria</taxon>
        <taxon>Pseudomonadati</taxon>
        <taxon>Pseudomonadota</taxon>
        <taxon>Betaproteobacteria</taxon>
        <taxon>Burkholderiales</taxon>
        <taxon>Burkholderiaceae</taxon>
        <taxon>Cupriavidus</taxon>
    </lineage>
</organism>
<name>A0ABM8X493_9BURK</name>
<evidence type="ECO:0008006" key="5">
    <source>
        <dbReference type="Google" id="ProtNLM"/>
    </source>
</evidence>
<feature type="transmembrane region" description="Helical" evidence="2">
    <location>
        <begin position="189"/>
        <end position="208"/>
    </location>
</feature>
<accession>A0ABM8X493</accession>
<evidence type="ECO:0000256" key="2">
    <source>
        <dbReference type="SAM" id="Phobius"/>
    </source>
</evidence>
<keyword evidence="2" id="KW-0472">Membrane</keyword>
<comment type="caution">
    <text evidence="3">The sequence shown here is derived from an EMBL/GenBank/DDBJ whole genome shotgun (WGS) entry which is preliminary data.</text>
</comment>
<keyword evidence="2" id="KW-1133">Transmembrane helix</keyword>
<feature type="region of interest" description="Disordered" evidence="1">
    <location>
        <begin position="1"/>
        <end position="22"/>
    </location>
</feature>
<evidence type="ECO:0000313" key="4">
    <source>
        <dbReference type="Proteomes" id="UP000701702"/>
    </source>
</evidence>
<proteinExistence type="predicted"/>
<feature type="transmembrane region" description="Helical" evidence="2">
    <location>
        <begin position="57"/>
        <end position="76"/>
    </location>
</feature>
<keyword evidence="4" id="KW-1185">Reference proteome</keyword>
<evidence type="ECO:0000256" key="1">
    <source>
        <dbReference type="SAM" id="MobiDB-lite"/>
    </source>
</evidence>
<dbReference type="EMBL" id="CAJZAF010000015">
    <property type="protein sequence ID" value="CAG9174738.1"/>
    <property type="molecule type" value="Genomic_DNA"/>
</dbReference>
<sequence length="243" mass="26054">MHHNNSVMPSSQPSHPVVPSSTATPLLQRAGWVAAPVGFLAYESALHHAAHTPGSEVRALMLGLAPFVLIALAAAWRATWRLPWLLLVTACAVALWVTRIPLAAHFGWTYFLQHFGANTALAAMFGRTLRAGATPLCSEFAAAIHGPLTPDMQRYTQRVTQAWTLFFGATALASLVLFAVAPMPTWSTFANLGTPILIALMFVAEAACRRALLPAAKDTGVLDAVRGYRTVMTERASRAGASR</sequence>